<keyword evidence="1" id="KW-0560">Oxidoreductase</keyword>
<dbReference type="NCBIfam" id="NF004829">
    <property type="entry name" value="PRK06183.1-3"/>
    <property type="match status" value="1"/>
</dbReference>
<dbReference type="InterPro" id="IPR050631">
    <property type="entry name" value="PheA/TfdB_FAD_monoxygenase"/>
</dbReference>
<dbReference type="GO" id="GO:0019622">
    <property type="term" value="P:3-(3-hydroxy)phenylpropionate catabolic process"/>
    <property type="evidence" value="ECO:0007669"/>
    <property type="project" value="TreeGrafter"/>
</dbReference>
<dbReference type="GO" id="GO:0071949">
    <property type="term" value="F:FAD binding"/>
    <property type="evidence" value="ECO:0007669"/>
    <property type="project" value="InterPro"/>
</dbReference>
<evidence type="ECO:0000256" key="1">
    <source>
        <dbReference type="ARBA" id="ARBA00023002"/>
    </source>
</evidence>
<gene>
    <name evidence="3" type="ORF">I6H47_11875</name>
</gene>
<dbReference type="SUPFAM" id="SSF51905">
    <property type="entry name" value="FAD/NAD(P)-binding domain"/>
    <property type="match status" value="1"/>
</dbReference>
<evidence type="ECO:0000313" key="4">
    <source>
        <dbReference type="Proteomes" id="UP000595374"/>
    </source>
</evidence>
<dbReference type="RefSeq" id="WP_198498703.1">
    <property type="nucleotide sequence ID" value="NZ_CP065989.1"/>
</dbReference>
<dbReference type="PANTHER" id="PTHR43476">
    <property type="entry name" value="3-(3-HYDROXY-PHENYL)PROPIONATE/3-HYDROXYCINNAMIC ACID HYDROXYLASE"/>
    <property type="match status" value="1"/>
</dbReference>
<dbReference type="PANTHER" id="PTHR43476:SF3">
    <property type="entry name" value="FAD-BINDING MONOOXYGENASE"/>
    <property type="match status" value="1"/>
</dbReference>
<accession>A0A7T3ZXG1</accession>
<dbReference type="AlphaFoldDB" id="A0A7T3ZXG1"/>
<proteinExistence type="predicted"/>
<dbReference type="InterPro" id="IPR036188">
    <property type="entry name" value="FAD/NAD-bd_sf"/>
</dbReference>
<dbReference type="Proteomes" id="UP000595374">
    <property type="component" value="Chromosome"/>
</dbReference>
<name>A0A7T3ZXG1_9MICO</name>
<reference evidence="3 4" key="1">
    <citation type="submission" date="2020-12" db="EMBL/GenBank/DDBJ databases">
        <title>FDA dAtabase for Regulatory Grade micrObial Sequences (FDA-ARGOS): Supporting development and validation of Infectious Disease Dx tests.</title>
        <authorList>
            <person name="Sproer C."/>
            <person name="Gronow S."/>
            <person name="Severitt S."/>
            <person name="Schroder I."/>
            <person name="Tallon L."/>
            <person name="Sadzewicz L."/>
            <person name="Zhao X."/>
            <person name="Boylan J."/>
            <person name="Ott S."/>
            <person name="Bowen H."/>
            <person name="Vavikolanu K."/>
            <person name="Mehta A."/>
            <person name="Aluvathingal J."/>
            <person name="Nadendla S."/>
            <person name="Lowell S."/>
            <person name="Myers T."/>
            <person name="Yan Y."/>
            <person name="Sichtig H."/>
        </authorList>
    </citation>
    <scope>NUCLEOTIDE SEQUENCE [LARGE SCALE GENOMIC DNA]</scope>
    <source>
        <strain evidence="3 4">FDAARGOS_990</strain>
    </source>
</reference>
<dbReference type="EMBL" id="CP065989">
    <property type="protein sequence ID" value="QQB13511.1"/>
    <property type="molecule type" value="Genomic_DNA"/>
</dbReference>
<feature type="domain" description="FAD-binding" evidence="2">
    <location>
        <begin position="3"/>
        <end position="355"/>
    </location>
</feature>
<sequence>MVDVDVIQVGFGPVGQVHAALLGAKGHTVAAFDKWPGTYPLPRAGHLDHEIMRILQGIGATDAFRLQAIPIPDYDWVNAAGELLLRIDWNAPTPSGWKSDYLFYQPELEEAVLDAVGRHPSVTVELGWEATEVANHPDHVEVRLREVEKTEAGLTPTGKEKTVTARYLIGADGANSLVRRQVGIEWEDLGFEEDWLVTDIEPHDRDMVIDMPDAGQICDPERPVSLFRWLGRHTARWEFMLLDGESAEEMATEERIWSLLSRWGLSADNATIVRKKVYGFRSLIASTFRRDRTLLIGDSAHLMPPFMGQGLSSGLRDAVNLAWKLDLVLSGSAAEGLLDAYTVERRPHARAYIEASMALGRVVCMKDPEEVAARDAAFLAGDVPPPVLPWLYEGVLDGGESTEVVGRLGLQARVEARGRDGLADDVIGTGWTLLSSRGDYLDDLTAEQRAIIDALGMVHAHVSRAELDSEHSVVDVDADYSRWFRDIGAPIVVVRPDYYVFGHAADSAELGALLDRLAERASLTVSPAATAVPEKAAAQG</sequence>
<dbReference type="InterPro" id="IPR002938">
    <property type="entry name" value="FAD-bd"/>
</dbReference>
<dbReference type="Gene3D" id="3.30.9.10">
    <property type="entry name" value="D-Amino Acid Oxidase, subunit A, domain 2"/>
    <property type="match status" value="1"/>
</dbReference>
<evidence type="ECO:0000259" key="2">
    <source>
        <dbReference type="Pfam" id="PF01494"/>
    </source>
</evidence>
<dbReference type="Pfam" id="PF01494">
    <property type="entry name" value="FAD_binding_3"/>
    <property type="match status" value="1"/>
</dbReference>
<dbReference type="Gene3D" id="3.50.50.60">
    <property type="entry name" value="FAD/NAD(P)-binding domain"/>
    <property type="match status" value="1"/>
</dbReference>
<evidence type="ECO:0000313" key="3">
    <source>
        <dbReference type="EMBL" id="QQB13511.1"/>
    </source>
</evidence>
<dbReference type="GO" id="GO:0008688">
    <property type="term" value="F:3-(3-hydroxyphenyl)propionate hydroxylase activity"/>
    <property type="evidence" value="ECO:0007669"/>
    <property type="project" value="TreeGrafter"/>
</dbReference>
<protein>
    <submittedName>
        <fullName evidence="3">Bifunctional 3-(3-hydroxy-phenyl)propionate/3-hydroxycinnamic acid hydroxylase</fullName>
    </submittedName>
</protein>
<dbReference type="PRINTS" id="PR00420">
    <property type="entry name" value="RNGMNOXGNASE"/>
</dbReference>
<organism evidence="3 4">
    <name type="scientific">Brevibacterium casei</name>
    <dbReference type="NCBI Taxonomy" id="33889"/>
    <lineage>
        <taxon>Bacteria</taxon>
        <taxon>Bacillati</taxon>
        <taxon>Actinomycetota</taxon>
        <taxon>Actinomycetes</taxon>
        <taxon>Micrococcales</taxon>
        <taxon>Brevibacteriaceae</taxon>
        <taxon>Brevibacterium</taxon>
    </lineage>
</organism>